<feature type="coiled-coil region" evidence="5">
    <location>
        <begin position="536"/>
        <end position="563"/>
    </location>
</feature>
<keyword evidence="2" id="KW-0963">Cytoplasm</keyword>
<dbReference type="Proteomes" id="UP000001396">
    <property type="component" value="Unassembled WGS sequence"/>
</dbReference>
<feature type="domain" description="AAA+ ATPase" evidence="6">
    <location>
        <begin position="343"/>
        <end position="488"/>
    </location>
</feature>
<keyword evidence="4" id="KW-0067">ATP-binding</keyword>
<dbReference type="OMA" id="HEAKANF"/>
<evidence type="ECO:0000256" key="3">
    <source>
        <dbReference type="ARBA" id="ARBA00022741"/>
    </source>
</evidence>
<evidence type="ECO:0000256" key="5">
    <source>
        <dbReference type="SAM" id="Coils"/>
    </source>
</evidence>
<evidence type="ECO:0000256" key="4">
    <source>
        <dbReference type="ARBA" id="ARBA00022840"/>
    </source>
</evidence>
<dbReference type="GO" id="GO:0016887">
    <property type="term" value="F:ATP hydrolysis activity"/>
    <property type="evidence" value="ECO:0007669"/>
    <property type="project" value="InterPro"/>
</dbReference>
<evidence type="ECO:0000313" key="7">
    <source>
        <dbReference type="EMBL" id="EFA76684.1"/>
    </source>
</evidence>
<reference evidence="7 8" key="1">
    <citation type="journal article" date="2011" name="Genome Res.">
        <title>Phylogeny-wide analysis of social amoeba genomes highlights ancient origins for complex intercellular communication.</title>
        <authorList>
            <person name="Heidel A.J."/>
            <person name="Lawal H.M."/>
            <person name="Felder M."/>
            <person name="Schilde C."/>
            <person name="Helps N.R."/>
            <person name="Tunggal B."/>
            <person name="Rivero F."/>
            <person name="John U."/>
            <person name="Schleicher M."/>
            <person name="Eichinger L."/>
            <person name="Platzer M."/>
            <person name="Noegel A.A."/>
            <person name="Schaap P."/>
            <person name="Gloeckner G."/>
        </authorList>
    </citation>
    <scope>NUCLEOTIDE SEQUENCE [LARGE SCALE GENOMIC DNA]</scope>
    <source>
        <strain evidence="8">ATCC 26659 / Pp 5 / PN500</strain>
    </source>
</reference>
<dbReference type="FunFam" id="3.40.50.300:FF:001054">
    <property type="entry name" value="ATPase, AAA family, putative"/>
    <property type="match status" value="1"/>
</dbReference>
<feature type="domain" description="AAA+ ATPase" evidence="6">
    <location>
        <begin position="632"/>
        <end position="772"/>
    </location>
</feature>
<dbReference type="SMART" id="SM00382">
    <property type="entry name" value="AAA"/>
    <property type="match status" value="2"/>
</dbReference>
<dbReference type="InterPro" id="IPR027417">
    <property type="entry name" value="P-loop_NTPase"/>
</dbReference>
<dbReference type="PANTHER" id="PTHR23077:SF117">
    <property type="entry name" value="AAA+ ATPASE DOMAIN-CONTAINING PROTEIN"/>
    <property type="match status" value="1"/>
</dbReference>
<dbReference type="CDD" id="cd19481">
    <property type="entry name" value="RecA-like_protease"/>
    <property type="match status" value="1"/>
</dbReference>
<evidence type="ECO:0000256" key="2">
    <source>
        <dbReference type="ARBA" id="ARBA00022490"/>
    </source>
</evidence>
<comment type="caution">
    <text evidence="7">The sequence shown here is derived from an EMBL/GenBank/DDBJ whole genome shotgun (WGS) entry which is preliminary data.</text>
</comment>
<keyword evidence="3" id="KW-0547">Nucleotide-binding</keyword>
<keyword evidence="8" id="KW-1185">Reference proteome</keyword>
<dbReference type="PANTHER" id="PTHR23077">
    <property type="entry name" value="AAA-FAMILY ATPASE"/>
    <property type="match status" value="1"/>
</dbReference>
<dbReference type="GeneID" id="31364909"/>
<dbReference type="Pfam" id="PF00004">
    <property type="entry name" value="AAA"/>
    <property type="match status" value="2"/>
</dbReference>
<evidence type="ECO:0000259" key="6">
    <source>
        <dbReference type="SMART" id="SM00382"/>
    </source>
</evidence>
<proteinExistence type="predicted"/>
<keyword evidence="5" id="KW-0175">Coiled coil</keyword>
<dbReference type="GO" id="GO:0005737">
    <property type="term" value="C:cytoplasm"/>
    <property type="evidence" value="ECO:0007669"/>
    <property type="project" value="UniProtKB-SubCell"/>
</dbReference>
<dbReference type="InterPro" id="IPR003593">
    <property type="entry name" value="AAA+_ATPase"/>
</dbReference>
<dbReference type="Gene3D" id="1.10.8.60">
    <property type="match status" value="2"/>
</dbReference>
<protein>
    <submittedName>
        <fullName evidence="7">Putative ATPase</fullName>
    </submittedName>
</protein>
<gene>
    <name evidence="7" type="ORF">PPL_09434</name>
</gene>
<comment type="subcellular location">
    <subcellularLocation>
        <location evidence="1">Cytoplasm</location>
    </subcellularLocation>
</comment>
<sequence>MQKLQWLNVRVRQLQHSFIDINREKQFIQKHSNLLYNLQYHLYVTPEISIHLQLLKDNQQQQQLKQQKQKQNNNDNDNDNFNLDNSILFILKNNIDNNNKDDNHQILCISDVIVEPKLIDLNISSSYSYLDSNKSSTTSSSSSIWLAKDLMTKLSLENDKCIMIAPIKREWIKTTDTVYLSNPISLINDNIKLSSMLMKQNFKELVRSNLKLGLSPNTIIRINSNNNNNNNNSNNNEIVNLMLSNGSIYQFNYHINIESKTTTTTNTQRSSNDDLHLLDNWRIITNNTKLIYIDSNNNNNRIKSDKDDEFESYDNQRKKIRTLYSIYFNEKSAKQYEKYGLEKPRSLLLYGPASSGKRTLARALAHELGEQIDDIVTLTSNDIIKYNTKSRGLQQRFNQTKQLSNSIFLIEHIEELFPNLQQDEDSDTITTTNSEQALETTFINILQDIKNNSKKNKVFIVGITSNIKRLDVMIRSLFDDEIKFEPPTSQKRLEIFKYYLGQQIGANHSHSNLEVLRDINDDCSGLVGGDIQLLCREAIINSLKRLNNNNNNNNNNINSIEDIKFIRDDFIGSVIQHKKLVDASSMSKLVPSMPKVSWSDIGGLEQVKQSLMEMVVWDYQHGDALRALGVKTPRGVLLYGPPGTGKTLLSKAVAFEARANFIAVNISEVIHGEIGESEKTIAEIFRVARATAPSIIFIDEIQSIFGQKEAVGQHGKNVISQILVELDQLAEDVDNAGKRVMVLAATNLPQAIDQSFMQPGRFDRALYVGPPEAEERAHILTNLAKQLKLADDVDLQELARITTNFTGSDLNGLLKKSALYAIERDINAQSITMNDISKVFWETTPTITHSQIEMFKEWEQSRKKQQQQQ</sequence>
<dbReference type="Pfam" id="PF17862">
    <property type="entry name" value="AAA_lid_3"/>
    <property type="match status" value="1"/>
</dbReference>
<organism evidence="7 8">
    <name type="scientific">Heterostelium pallidum (strain ATCC 26659 / Pp 5 / PN500)</name>
    <name type="common">Cellular slime mold</name>
    <name type="synonym">Polysphondylium pallidum</name>
    <dbReference type="NCBI Taxonomy" id="670386"/>
    <lineage>
        <taxon>Eukaryota</taxon>
        <taxon>Amoebozoa</taxon>
        <taxon>Evosea</taxon>
        <taxon>Eumycetozoa</taxon>
        <taxon>Dictyostelia</taxon>
        <taxon>Acytosteliales</taxon>
        <taxon>Acytosteliaceae</taxon>
        <taxon>Heterostelium</taxon>
    </lineage>
</organism>
<dbReference type="SUPFAM" id="SSF52540">
    <property type="entry name" value="P-loop containing nucleoside triphosphate hydrolases"/>
    <property type="match status" value="2"/>
</dbReference>
<dbReference type="InterPro" id="IPR003959">
    <property type="entry name" value="ATPase_AAA_core"/>
</dbReference>
<dbReference type="RefSeq" id="XP_020428816.1">
    <property type="nucleotide sequence ID" value="XM_020580229.1"/>
</dbReference>
<dbReference type="Gene3D" id="3.40.50.300">
    <property type="entry name" value="P-loop containing nucleotide triphosphate hydrolases"/>
    <property type="match status" value="2"/>
</dbReference>
<evidence type="ECO:0000256" key="1">
    <source>
        <dbReference type="ARBA" id="ARBA00004496"/>
    </source>
</evidence>
<evidence type="ECO:0000313" key="8">
    <source>
        <dbReference type="Proteomes" id="UP000001396"/>
    </source>
</evidence>
<accession>D3BPG6</accession>
<dbReference type="InterPro" id="IPR050168">
    <property type="entry name" value="AAA_ATPase_domain"/>
</dbReference>
<dbReference type="EMBL" id="ADBJ01000044">
    <property type="protein sequence ID" value="EFA76684.1"/>
    <property type="molecule type" value="Genomic_DNA"/>
</dbReference>
<dbReference type="AlphaFoldDB" id="D3BPG6"/>
<dbReference type="STRING" id="670386.D3BPG6"/>
<dbReference type="InterPro" id="IPR041569">
    <property type="entry name" value="AAA_lid_3"/>
</dbReference>
<dbReference type="InParanoid" id="D3BPG6"/>
<name>D3BPG6_HETP5</name>
<dbReference type="GO" id="GO:0005524">
    <property type="term" value="F:ATP binding"/>
    <property type="evidence" value="ECO:0007669"/>
    <property type="project" value="UniProtKB-KW"/>
</dbReference>